<feature type="transmembrane region" description="Helical" evidence="1">
    <location>
        <begin position="69"/>
        <end position="87"/>
    </location>
</feature>
<evidence type="ECO:0000256" key="1">
    <source>
        <dbReference type="SAM" id="Phobius"/>
    </source>
</evidence>
<feature type="transmembrane region" description="Helical" evidence="1">
    <location>
        <begin position="93"/>
        <end position="113"/>
    </location>
</feature>
<reference evidence="2" key="1">
    <citation type="submission" date="2019-11" db="EMBL/GenBank/DDBJ databases">
        <authorList>
            <person name="Feng L."/>
        </authorList>
    </citation>
    <scope>NUCLEOTIDE SEQUENCE</scope>
    <source>
        <strain evidence="2">BintestinalisLFYP9</strain>
    </source>
</reference>
<gene>
    <name evidence="2" type="ORF">BILFYP9_01914</name>
</gene>
<dbReference type="RefSeq" id="WP_138293149.1">
    <property type="nucleotide sequence ID" value="NZ_BAABZC010000002.1"/>
</dbReference>
<keyword evidence="1" id="KW-0472">Membrane</keyword>
<feature type="transmembrane region" description="Helical" evidence="1">
    <location>
        <begin position="378"/>
        <end position="396"/>
    </location>
</feature>
<feature type="transmembrane region" description="Helical" evidence="1">
    <location>
        <begin position="236"/>
        <end position="251"/>
    </location>
</feature>
<feature type="transmembrane region" description="Helical" evidence="1">
    <location>
        <begin position="184"/>
        <end position="203"/>
    </location>
</feature>
<name>A0A6N2U6I0_9BACE</name>
<feature type="transmembrane region" description="Helical" evidence="1">
    <location>
        <begin position="402"/>
        <end position="420"/>
    </location>
</feature>
<accession>A0A6N2U6I0</accession>
<dbReference type="EMBL" id="CACRSU010000017">
    <property type="protein sequence ID" value="VYT13550.1"/>
    <property type="molecule type" value="Genomic_DNA"/>
</dbReference>
<proteinExistence type="predicted"/>
<keyword evidence="1" id="KW-0812">Transmembrane</keyword>
<evidence type="ECO:0000313" key="2">
    <source>
        <dbReference type="EMBL" id="VYT13550.1"/>
    </source>
</evidence>
<feature type="transmembrane region" description="Helical" evidence="1">
    <location>
        <begin position="210"/>
        <end position="230"/>
    </location>
</feature>
<dbReference type="AlphaFoldDB" id="A0A6N2U6I0"/>
<feature type="transmembrane region" description="Helical" evidence="1">
    <location>
        <begin position="35"/>
        <end position="57"/>
    </location>
</feature>
<feature type="transmembrane region" description="Helical" evidence="1">
    <location>
        <begin position="12"/>
        <end position="29"/>
    </location>
</feature>
<sequence length="433" mass="50790">MYQNIYVRNLIVRYFFKLLLLLVLFFYFYPVEFTFLPILPGRIIQIIGFAFFLYDLFRQKSISKFLLQFYRYGILIFIIGIITTVLINGTNEFAPALRGVYMFLYSFAGYLIMKLMLKTTKHFTYYTLIEWMIFITIVQAIISFAFFFSPNLLAAYNDITVLDDIEKFNIENIIGFRLMGVGNVQYATAAVQYGVILWGLILLKKQKPNSFYSSPIIYNFVICLFCAAGILSGRTFFLILIVTFGYIFYLNGKDNIAISIKSVLSICGLLIILFAIVVGYLLVDRPEAIEWIFELFINLEKHGSLDSGSTTHLQTMYIFPDNIQTWLIGDGRIAGDERGFYKNTDVGYIRSLFYWGIIGSLIYFIVQYKCFKILKKCIDDMFVCKYMLFILVLYYIYNLKDFWYIAQFYTLFLMAALFIMRLEYTRKCSLSYY</sequence>
<protein>
    <recommendedName>
        <fullName evidence="3">O-antigen ligase domain-containing protein</fullName>
    </recommendedName>
</protein>
<organism evidence="2">
    <name type="scientific">Bacteroides intestinalis</name>
    <dbReference type="NCBI Taxonomy" id="329854"/>
    <lineage>
        <taxon>Bacteria</taxon>
        <taxon>Pseudomonadati</taxon>
        <taxon>Bacteroidota</taxon>
        <taxon>Bacteroidia</taxon>
        <taxon>Bacteroidales</taxon>
        <taxon>Bacteroidaceae</taxon>
        <taxon>Bacteroides</taxon>
    </lineage>
</organism>
<feature type="transmembrane region" description="Helical" evidence="1">
    <location>
        <begin position="263"/>
        <end position="283"/>
    </location>
</feature>
<evidence type="ECO:0008006" key="3">
    <source>
        <dbReference type="Google" id="ProtNLM"/>
    </source>
</evidence>
<feature type="transmembrane region" description="Helical" evidence="1">
    <location>
        <begin position="125"/>
        <end position="148"/>
    </location>
</feature>
<keyword evidence="1" id="KW-1133">Transmembrane helix</keyword>
<feature type="transmembrane region" description="Helical" evidence="1">
    <location>
        <begin position="348"/>
        <end position="366"/>
    </location>
</feature>